<dbReference type="SUPFAM" id="SSF56059">
    <property type="entry name" value="Glutathione synthetase ATP-binding domain-like"/>
    <property type="match status" value="1"/>
</dbReference>
<dbReference type="AlphaFoldDB" id="A0ABD2L2H1"/>
<keyword evidence="2" id="KW-1185">Reference proteome</keyword>
<accession>A0ABD2L2H1</accession>
<organism evidence="1 2">
    <name type="scientific">Heterodera trifolii</name>
    <dbReference type="NCBI Taxonomy" id="157864"/>
    <lineage>
        <taxon>Eukaryota</taxon>
        <taxon>Metazoa</taxon>
        <taxon>Ecdysozoa</taxon>
        <taxon>Nematoda</taxon>
        <taxon>Chromadorea</taxon>
        <taxon>Rhabditida</taxon>
        <taxon>Tylenchina</taxon>
        <taxon>Tylenchomorpha</taxon>
        <taxon>Tylenchoidea</taxon>
        <taxon>Heteroderidae</taxon>
        <taxon>Heteroderinae</taxon>
        <taxon>Heterodera</taxon>
    </lineage>
</organism>
<protein>
    <recommendedName>
        <fullName evidence="3">Fatty acid synthase</fullName>
    </recommendedName>
</protein>
<dbReference type="PANTHER" id="PTHR11130:SF0">
    <property type="entry name" value="GLUTATHIONE SYNTHETASE"/>
    <property type="match status" value="1"/>
</dbReference>
<sequence>MFERFFPNPEEAPLIKAIRDTYANMWRIEENENNEQFSEIIERVKKHPNNFVLKKTEFALWDALIKKDVKKIYFGEEILETMANFGADQRLAYILMKKLRPKSVKNHIVWTKKNEGSSGGEFFEEVTPELGIYGTLFGNISNGEVLHNAQLG</sequence>
<evidence type="ECO:0008006" key="3">
    <source>
        <dbReference type="Google" id="ProtNLM"/>
    </source>
</evidence>
<evidence type="ECO:0000313" key="2">
    <source>
        <dbReference type="Proteomes" id="UP001620626"/>
    </source>
</evidence>
<name>A0ABD2L2H1_9BILA</name>
<dbReference type="PANTHER" id="PTHR11130">
    <property type="entry name" value="GLUTATHIONE SYNTHETASE"/>
    <property type="match status" value="1"/>
</dbReference>
<evidence type="ECO:0000313" key="1">
    <source>
        <dbReference type="EMBL" id="KAL3109381.1"/>
    </source>
</evidence>
<proteinExistence type="predicted"/>
<dbReference type="EMBL" id="JBICBT010000573">
    <property type="protein sequence ID" value="KAL3109381.1"/>
    <property type="molecule type" value="Genomic_DNA"/>
</dbReference>
<dbReference type="Pfam" id="PF03917">
    <property type="entry name" value="GSH_synth_ATP"/>
    <property type="match status" value="1"/>
</dbReference>
<gene>
    <name evidence="1" type="ORF">niasHT_015226</name>
</gene>
<dbReference type="Proteomes" id="UP001620626">
    <property type="component" value="Unassembled WGS sequence"/>
</dbReference>
<comment type="caution">
    <text evidence="1">The sequence shown here is derived from an EMBL/GenBank/DDBJ whole genome shotgun (WGS) entry which is preliminary data.</text>
</comment>
<dbReference type="InterPro" id="IPR005615">
    <property type="entry name" value="Glutathione_synthase"/>
</dbReference>
<reference evidence="1 2" key="1">
    <citation type="submission" date="2024-10" db="EMBL/GenBank/DDBJ databases">
        <authorList>
            <person name="Kim D."/>
        </authorList>
    </citation>
    <scope>NUCLEOTIDE SEQUENCE [LARGE SCALE GENOMIC DNA]</scope>
    <source>
        <strain evidence="1">BH-2024</strain>
    </source>
</reference>